<evidence type="ECO:0000313" key="10">
    <source>
        <dbReference type="EMBL" id="CAG7835319.1"/>
    </source>
</evidence>
<evidence type="ECO:0000256" key="3">
    <source>
        <dbReference type="ARBA" id="ARBA00022989"/>
    </source>
</evidence>
<feature type="transmembrane region" description="Helical" evidence="8">
    <location>
        <begin position="911"/>
        <end position="928"/>
    </location>
</feature>
<dbReference type="InterPro" id="IPR004869">
    <property type="entry name" value="MMPL_dom"/>
</dbReference>
<evidence type="ECO:0000256" key="8">
    <source>
        <dbReference type="SAM" id="Phobius"/>
    </source>
</evidence>
<dbReference type="GO" id="GO:0022857">
    <property type="term" value="F:transmembrane transporter activity"/>
    <property type="evidence" value="ECO:0007669"/>
    <property type="project" value="TreeGrafter"/>
</dbReference>
<dbReference type="GO" id="GO:0016020">
    <property type="term" value="C:membrane"/>
    <property type="evidence" value="ECO:0007669"/>
    <property type="project" value="UniProtKB-SubCell"/>
</dbReference>
<comment type="similarity">
    <text evidence="6">Belongs to the dispatched family.</text>
</comment>
<feature type="region of interest" description="Disordered" evidence="7">
    <location>
        <begin position="100"/>
        <end position="123"/>
    </location>
</feature>
<feature type="transmembrane region" description="Helical" evidence="8">
    <location>
        <begin position="556"/>
        <end position="578"/>
    </location>
</feature>
<feature type="transmembrane region" description="Helical" evidence="8">
    <location>
        <begin position="940"/>
        <end position="964"/>
    </location>
</feature>
<keyword evidence="11" id="KW-1185">Reference proteome</keyword>
<gene>
    <name evidence="10" type="ORF">AFUS01_LOCUS44705</name>
</gene>
<feature type="transmembrane region" description="Helical" evidence="8">
    <location>
        <begin position="391"/>
        <end position="415"/>
    </location>
</feature>
<dbReference type="AlphaFoldDB" id="A0A8J2PW44"/>
<evidence type="ECO:0000256" key="2">
    <source>
        <dbReference type="ARBA" id="ARBA00022692"/>
    </source>
</evidence>
<dbReference type="Proteomes" id="UP000708208">
    <property type="component" value="Unassembled WGS sequence"/>
</dbReference>
<feature type="transmembrane region" description="Helical" evidence="8">
    <location>
        <begin position="340"/>
        <end position="371"/>
    </location>
</feature>
<sequence>MNSPDSPGTTKESWWSCGGCHCLAVLFSRFPFIVIFVTFLVSFLASWAGISSHGFPEFGDPYQGFMTRPTSMSRRLMTLDNLRTETRNLRIIENYPGERMTSVESRKRRSSKDDMSSYCSRNPEEGNSRIALEIEDSHILFSLDVIKRLCYFQKVVEGIPEYEVLCEKDGRRNCCPGWSLPNFIAMHANITECSDIKEEDVVRFHRELTCCMDTWGTQKDVPGNDTSRISSGCGGNRTALICGEGSFVRRALRYTLQKSANFSLNYTQASASYNSSSGVPKYAMLVLPIPKDPHMSSYLEDFMDSVANIRLPDYVVHLGGFSFGSKQEVFSHLLISDMKFVVVASVLIFFMICFFVRSIFITIISFGALTLSLGVSYFLYNSVFCIPYFPFMNMLVAIITLGIGTDGTLILSVAWRRCRNNLRDEPFNKQLKFALMKETLKETSSTLVITTCTTACAFYASMTSSIITIRCFSIFAGTSIIVSFVLLYFTVPTALLASEIIQMHISSLVPSPGENTLISKLLTITRKTKTWRTFFKQYICPWKFTVILHKLTATKLAIASLLVCTIMLSWGISTVFYYPGYELPKTEQFQLLSYNHPIEKYDRAIEPLFEDISELENNANLTFYFVWGLKATDNGAFLNPSDEGFLEFENLTLSNPENQQWMLTFCKKLKNQSFYDLEANMATGANFDSCMLDTMITWMDRECKPLPFLPSHEPCCNVSKFPYESHVFTKCIPLANRDLYRTSAAFFQPDIAGPKFFTMFANPESNEVEIEVDESYDNPTKKPKPIYSRMGQLATFTVRARTNFHYSISYDKMGTFYKVIDDFFNESLQSAPESMQKGFFMSSHFDFFDLQHSLLYDTWYSLLLSTGLCFVFIWISSRSFFVSLGAVASILAIVTVSSAILIQVFSWKLGVFEAIAVTVAVGLSDFTTHHSIEFAKRGSIAMMTSATFISALATVVMGLFMFLFSQVLVYQQIDYQTDNPFLTHVLHVAFTLLCMAINNDYLQNLVEN</sequence>
<comment type="caution">
    <text evidence="10">The sequence shown here is derived from an EMBL/GenBank/DDBJ whole genome shotgun (WGS) entry which is preliminary data.</text>
</comment>
<dbReference type="OrthoDB" id="193905at2759"/>
<feature type="transmembrane region" description="Helical" evidence="8">
    <location>
        <begin position="446"/>
        <end position="468"/>
    </location>
</feature>
<feature type="transmembrane region" description="Helical" evidence="8">
    <location>
        <begin position="474"/>
        <end position="497"/>
    </location>
</feature>
<comment type="subcellular location">
    <subcellularLocation>
        <location evidence="1">Membrane</location>
        <topology evidence="1">Multi-pass membrane protein</topology>
    </subcellularLocation>
</comment>
<feature type="transmembrane region" description="Helical" evidence="8">
    <location>
        <begin position="984"/>
        <end position="1002"/>
    </location>
</feature>
<keyword evidence="5" id="KW-0325">Glycoprotein</keyword>
<accession>A0A8J2PW44</accession>
<evidence type="ECO:0000259" key="9">
    <source>
        <dbReference type="PROSITE" id="PS50156"/>
    </source>
</evidence>
<evidence type="ECO:0000256" key="7">
    <source>
        <dbReference type="SAM" id="MobiDB-lite"/>
    </source>
</evidence>
<feature type="domain" description="SSD" evidence="9">
    <location>
        <begin position="363"/>
        <end position="497"/>
    </location>
</feature>
<name>A0A8J2PW44_9HEXA</name>
<dbReference type="PROSITE" id="PS50156">
    <property type="entry name" value="SSD"/>
    <property type="match status" value="1"/>
</dbReference>
<dbReference type="InterPro" id="IPR052081">
    <property type="entry name" value="Dispatched_Hh_regulator"/>
</dbReference>
<reference evidence="10" key="1">
    <citation type="submission" date="2021-06" db="EMBL/GenBank/DDBJ databases">
        <authorList>
            <person name="Hodson N. C."/>
            <person name="Mongue J. A."/>
            <person name="Jaron S. K."/>
        </authorList>
    </citation>
    <scope>NUCLEOTIDE SEQUENCE</scope>
</reference>
<evidence type="ECO:0000313" key="11">
    <source>
        <dbReference type="Proteomes" id="UP000708208"/>
    </source>
</evidence>
<feature type="transmembrane region" description="Helical" evidence="8">
    <location>
        <begin position="858"/>
        <end position="875"/>
    </location>
</feature>
<organism evidence="10 11">
    <name type="scientific">Allacma fusca</name>
    <dbReference type="NCBI Taxonomy" id="39272"/>
    <lineage>
        <taxon>Eukaryota</taxon>
        <taxon>Metazoa</taxon>
        <taxon>Ecdysozoa</taxon>
        <taxon>Arthropoda</taxon>
        <taxon>Hexapoda</taxon>
        <taxon>Collembola</taxon>
        <taxon>Symphypleona</taxon>
        <taxon>Sminthuridae</taxon>
        <taxon>Allacma</taxon>
    </lineage>
</organism>
<keyword evidence="3 8" id="KW-1133">Transmembrane helix</keyword>
<dbReference type="EMBL" id="CAJVCH010570591">
    <property type="protein sequence ID" value="CAG7835319.1"/>
    <property type="molecule type" value="Genomic_DNA"/>
</dbReference>
<evidence type="ECO:0000256" key="6">
    <source>
        <dbReference type="ARBA" id="ARBA00038046"/>
    </source>
</evidence>
<dbReference type="GO" id="GO:0007224">
    <property type="term" value="P:smoothened signaling pathway"/>
    <property type="evidence" value="ECO:0007669"/>
    <property type="project" value="TreeGrafter"/>
</dbReference>
<evidence type="ECO:0000256" key="5">
    <source>
        <dbReference type="ARBA" id="ARBA00023180"/>
    </source>
</evidence>
<feature type="transmembrane region" description="Helical" evidence="8">
    <location>
        <begin position="882"/>
        <end position="905"/>
    </location>
</feature>
<evidence type="ECO:0000256" key="1">
    <source>
        <dbReference type="ARBA" id="ARBA00004141"/>
    </source>
</evidence>
<protein>
    <recommendedName>
        <fullName evidence="9">SSD domain-containing protein</fullName>
    </recommendedName>
</protein>
<proteinExistence type="inferred from homology"/>
<dbReference type="Pfam" id="PF03176">
    <property type="entry name" value="MMPL"/>
    <property type="match status" value="1"/>
</dbReference>
<dbReference type="InterPro" id="IPR000731">
    <property type="entry name" value="SSD"/>
</dbReference>
<feature type="transmembrane region" description="Helical" evidence="8">
    <location>
        <begin position="30"/>
        <end position="50"/>
    </location>
</feature>
<dbReference type="PANTHER" id="PTHR45951:SF3">
    <property type="entry name" value="PROTEIN DISPATCHED"/>
    <property type="match status" value="1"/>
</dbReference>
<keyword evidence="4 8" id="KW-0472">Membrane</keyword>
<keyword evidence="2 8" id="KW-0812">Transmembrane</keyword>
<dbReference type="PANTHER" id="PTHR45951">
    <property type="entry name" value="PROTEIN DISPATCHED-RELATED"/>
    <property type="match status" value="1"/>
</dbReference>
<evidence type="ECO:0000256" key="4">
    <source>
        <dbReference type="ARBA" id="ARBA00023136"/>
    </source>
</evidence>